<dbReference type="InterPro" id="IPR043906">
    <property type="entry name" value="Gfo/Idh/MocA_OxRdtase_bact_C"/>
</dbReference>
<sequence length="422" mass="47213">MSKTTTSRRKFLQNAAALSTFFILPRHVLGGKGYLAPSDRINIGFIGAGHQAMGLRDRFVGTNEVEILAVADVYQRKVDEFIKALGEKRSKACVGYGDFREILQRKDIDAVVIVTPDHWHAVMAVKAAAAGKDIYCEKPLALSVMESRAMADAVKKYGRVFQTGSMQRSAQEFRQGVELVRNGYIGDIKEIKISVGDGPKPFDLAAEPLPKDLNWEMWLGPNEYVPYNNKLNPYPSNALWAEWRFYKGIGGGYQADWGAHMYDIAQWGLNMDHSGPVEIYPPDGNEHPYLTYVYGNGVVMTQHDTGKKNIKFIGTKGNIVIERGKLHTDPSELKNIVISENEQLLHFSDNHYVDFLSAMRDRSRGVAADAETGHRSSSVCALGNIAYDLKRPLKWDPVNEKFLQDSGADLLLSRKLKAEWSI</sequence>
<evidence type="ECO:0000259" key="1">
    <source>
        <dbReference type="Pfam" id="PF01408"/>
    </source>
</evidence>
<dbReference type="OrthoDB" id="9763611at2"/>
<dbReference type="PANTHER" id="PTHR43818:SF5">
    <property type="entry name" value="OXIDOREDUCTASE FAMILY PROTEIN"/>
    <property type="match status" value="1"/>
</dbReference>
<evidence type="ECO:0000259" key="2">
    <source>
        <dbReference type="Pfam" id="PF19051"/>
    </source>
</evidence>
<organism evidence="3 4">
    <name type="scientific">Chitinophaga silvatica</name>
    <dbReference type="NCBI Taxonomy" id="2282649"/>
    <lineage>
        <taxon>Bacteria</taxon>
        <taxon>Pseudomonadati</taxon>
        <taxon>Bacteroidota</taxon>
        <taxon>Chitinophagia</taxon>
        <taxon>Chitinophagales</taxon>
        <taxon>Chitinophagaceae</taxon>
        <taxon>Chitinophaga</taxon>
    </lineage>
</organism>
<evidence type="ECO:0000313" key="3">
    <source>
        <dbReference type="EMBL" id="RFS26915.1"/>
    </source>
</evidence>
<dbReference type="Pfam" id="PF19051">
    <property type="entry name" value="GFO_IDH_MocA_C2"/>
    <property type="match status" value="1"/>
</dbReference>
<evidence type="ECO:0000313" key="4">
    <source>
        <dbReference type="Proteomes" id="UP000260644"/>
    </source>
</evidence>
<protein>
    <submittedName>
        <fullName evidence="3">Gfo/Idh/MocA family oxidoreductase</fullName>
    </submittedName>
</protein>
<dbReference type="SUPFAM" id="SSF55347">
    <property type="entry name" value="Glyceraldehyde-3-phosphate dehydrogenase-like, C-terminal domain"/>
    <property type="match status" value="1"/>
</dbReference>
<dbReference type="InterPro" id="IPR036291">
    <property type="entry name" value="NAD(P)-bd_dom_sf"/>
</dbReference>
<dbReference type="Pfam" id="PF01408">
    <property type="entry name" value="GFO_IDH_MocA"/>
    <property type="match status" value="1"/>
</dbReference>
<dbReference type="PANTHER" id="PTHR43818">
    <property type="entry name" value="BCDNA.GH03377"/>
    <property type="match status" value="1"/>
</dbReference>
<dbReference type="GO" id="GO:0000166">
    <property type="term" value="F:nucleotide binding"/>
    <property type="evidence" value="ECO:0007669"/>
    <property type="project" value="InterPro"/>
</dbReference>
<dbReference type="Gene3D" id="3.40.50.720">
    <property type="entry name" value="NAD(P)-binding Rossmann-like Domain"/>
    <property type="match status" value="1"/>
</dbReference>
<dbReference type="Gene3D" id="3.30.360.10">
    <property type="entry name" value="Dihydrodipicolinate Reductase, domain 2"/>
    <property type="match status" value="1"/>
</dbReference>
<dbReference type="Proteomes" id="UP000260644">
    <property type="component" value="Unassembled WGS sequence"/>
</dbReference>
<feature type="domain" description="Gfo/Idh/MocA-like oxidoreductase bacterial type C-terminal" evidence="2">
    <location>
        <begin position="204"/>
        <end position="422"/>
    </location>
</feature>
<name>A0A3E1YHJ4_9BACT</name>
<reference evidence="3 4" key="1">
    <citation type="submission" date="2018-07" db="EMBL/GenBank/DDBJ databases">
        <title>Chitinophaga K2CV101002-2 sp. nov., isolated from a monsoon evergreen broad-leaved forest soil.</title>
        <authorList>
            <person name="Lv Y."/>
        </authorList>
    </citation>
    <scope>NUCLEOTIDE SEQUENCE [LARGE SCALE GENOMIC DNA]</scope>
    <source>
        <strain evidence="3 4">GDMCC 1.1288</strain>
    </source>
</reference>
<gene>
    <name evidence="3" type="ORF">DVR12_03775</name>
</gene>
<dbReference type="RefSeq" id="WP_116974107.1">
    <property type="nucleotide sequence ID" value="NZ_QPMM01000001.1"/>
</dbReference>
<dbReference type="InterPro" id="IPR000683">
    <property type="entry name" value="Gfo/Idh/MocA-like_OxRdtase_N"/>
</dbReference>
<dbReference type="InterPro" id="IPR050463">
    <property type="entry name" value="Gfo/Idh/MocA_oxidrdct_glycsds"/>
</dbReference>
<keyword evidence="4" id="KW-1185">Reference proteome</keyword>
<accession>A0A3E1YHJ4</accession>
<dbReference type="AlphaFoldDB" id="A0A3E1YHJ4"/>
<dbReference type="EMBL" id="QPMM01000001">
    <property type="protein sequence ID" value="RFS26915.1"/>
    <property type="molecule type" value="Genomic_DNA"/>
</dbReference>
<feature type="domain" description="Gfo/Idh/MocA-like oxidoreductase N-terminal" evidence="1">
    <location>
        <begin position="41"/>
        <end position="164"/>
    </location>
</feature>
<proteinExistence type="predicted"/>
<comment type="caution">
    <text evidence="3">The sequence shown here is derived from an EMBL/GenBank/DDBJ whole genome shotgun (WGS) entry which is preliminary data.</text>
</comment>
<dbReference type="SUPFAM" id="SSF51735">
    <property type="entry name" value="NAD(P)-binding Rossmann-fold domains"/>
    <property type="match status" value="1"/>
</dbReference>